<dbReference type="RefSeq" id="WP_344978048.1">
    <property type="nucleotide sequence ID" value="NZ_BAABFN010000002.1"/>
</dbReference>
<dbReference type="EMBL" id="BAABFN010000002">
    <property type="protein sequence ID" value="GAA4308599.1"/>
    <property type="molecule type" value="Genomic_DNA"/>
</dbReference>
<sequence length="321" mass="34764">MKISNETKVGALTVVGIVLLVLGFNLLKGKNLFSRNLTLYAYYDNTQGLATSNPVRIHGLAVGSVSSIDFMDENVDKIRVTLSIKKGIDIPSNSVASIISADLLGSKAVRIDMGDSKTGLNDGDSIRAAVEGSFTSSLMKDIKPLSGKVQGTLTHLDSVLLSVNGTLDADTRRNLQLSIAEMKNAMQSFSRVADSLGQLTKNLNAITGNLRNNNEKISQIMDNTERATAKIADAPIGETLDNLNKSVDQLNGIIAKVNSPDGSLGLLINDKKLYNNLQATTYNLNLLMEDLRLNPKRYVHFSLFGRKETARPLPSDTTLKQ</sequence>
<evidence type="ECO:0000256" key="1">
    <source>
        <dbReference type="SAM" id="Phobius"/>
    </source>
</evidence>
<evidence type="ECO:0000313" key="4">
    <source>
        <dbReference type="Proteomes" id="UP001501207"/>
    </source>
</evidence>
<dbReference type="PANTHER" id="PTHR33371:SF4">
    <property type="entry name" value="INTERMEMBRANE PHOSPHOLIPID TRANSPORT SYSTEM BINDING PROTEIN MLAD"/>
    <property type="match status" value="1"/>
</dbReference>
<dbReference type="Pfam" id="PF02470">
    <property type="entry name" value="MlaD"/>
    <property type="match status" value="1"/>
</dbReference>
<feature type="transmembrane region" description="Helical" evidence="1">
    <location>
        <begin position="9"/>
        <end position="27"/>
    </location>
</feature>
<keyword evidence="1" id="KW-0812">Transmembrane</keyword>
<accession>A0ABP8FQE2</accession>
<dbReference type="InterPro" id="IPR052336">
    <property type="entry name" value="MlaD_Phospholipid_Transporter"/>
</dbReference>
<keyword evidence="1" id="KW-0472">Membrane</keyword>
<protein>
    <submittedName>
        <fullName evidence="3">MlaD family protein</fullName>
    </submittedName>
</protein>
<comment type="caution">
    <text evidence="3">The sequence shown here is derived from an EMBL/GenBank/DDBJ whole genome shotgun (WGS) entry which is preliminary data.</text>
</comment>
<organism evidence="3 4">
    <name type="scientific">Compostibacter hankyongensis</name>
    <dbReference type="NCBI Taxonomy" id="1007089"/>
    <lineage>
        <taxon>Bacteria</taxon>
        <taxon>Pseudomonadati</taxon>
        <taxon>Bacteroidota</taxon>
        <taxon>Chitinophagia</taxon>
        <taxon>Chitinophagales</taxon>
        <taxon>Chitinophagaceae</taxon>
        <taxon>Compostibacter</taxon>
    </lineage>
</organism>
<name>A0ABP8FQE2_9BACT</name>
<reference evidence="4" key="1">
    <citation type="journal article" date="2019" name="Int. J. Syst. Evol. Microbiol.">
        <title>The Global Catalogue of Microorganisms (GCM) 10K type strain sequencing project: providing services to taxonomists for standard genome sequencing and annotation.</title>
        <authorList>
            <consortium name="The Broad Institute Genomics Platform"/>
            <consortium name="The Broad Institute Genome Sequencing Center for Infectious Disease"/>
            <person name="Wu L."/>
            <person name="Ma J."/>
        </authorList>
    </citation>
    <scope>NUCLEOTIDE SEQUENCE [LARGE SCALE GENOMIC DNA]</scope>
    <source>
        <strain evidence="4">JCM 17664</strain>
    </source>
</reference>
<feature type="domain" description="Mce/MlaD" evidence="2">
    <location>
        <begin position="36"/>
        <end position="114"/>
    </location>
</feature>
<gene>
    <name evidence="3" type="ORF">GCM10023143_16060</name>
</gene>
<dbReference type="PANTHER" id="PTHR33371">
    <property type="entry name" value="INTERMEMBRANE PHOSPHOLIPID TRANSPORT SYSTEM BINDING PROTEIN MLAD-RELATED"/>
    <property type="match status" value="1"/>
</dbReference>
<evidence type="ECO:0000259" key="2">
    <source>
        <dbReference type="Pfam" id="PF02470"/>
    </source>
</evidence>
<dbReference type="Proteomes" id="UP001501207">
    <property type="component" value="Unassembled WGS sequence"/>
</dbReference>
<dbReference type="InterPro" id="IPR003399">
    <property type="entry name" value="Mce/MlaD"/>
</dbReference>
<evidence type="ECO:0000313" key="3">
    <source>
        <dbReference type="EMBL" id="GAA4308599.1"/>
    </source>
</evidence>
<proteinExistence type="predicted"/>
<keyword evidence="1" id="KW-1133">Transmembrane helix</keyword>
<keyword evidence="4" id="KW-1185">Reference proteome</keyword>